<name>A0A292PRH8_9PEZI</name>
<dbReference type="GO" id="GO:0002188">
    <property type="term" value="P:translation reinitiation"/>
    <property type="evidence" value="ECO:0007669"/>
    <property type="project" value="TreeGrafter"/>
</dbReference>
<dbReference type="GO" id="GO:0071541">
    <property type="term" value="C:eukaryotic translation initiation factor 3 complex, eIF3m"/>
    <property type="evidence" value="ECO:0007669"/>
    <property type="project" value="TreeGrafter"/>
</dbReference>
<evidence type="ECO:0000256" key="6">
    <source>
        <dbReference type="ARBA" id="ARBA00023054"/>
    </source>
</evidence>
<keyword evidence="6" id="KW-0175">Coiled coil</keyword>
<comment type="subcellular location">
    <subcellularLocation>
        <location evidence="1 7">Cytoplasm</location>
    </subcellularLocation>
</comment>
<dbReference type="GO" id="GO:0003729">
    <property type="term" value="F:mRNA binding"/>
    <property type="evidence" value="ECO:0007669"/>
    <property type="project" value="TreeGrafter"/>
</dbReference>
<evidence type="ECO:0000256" key="2">
    <source>
        <dbReference type="ARBA" id="ARBA00022490"/>
    </source>
</evidence>
<dbReference type="FunFam" id="1.25.40.860:FF:000003">
    <property type="entry name" value="Eukaryotic translation initiation factor 3 subunit A"/>
    <property type="match status" value="1"/>
</dbReference>
<dbReference type="EMBL" id="LN891091">
    <property type="protein sequence ID" value="CUS09228.1"/>
    <property type="molecule type" value="Genomic_DNA"/>
</dbReference>
<comment type="function">
    <text evidence="7">RNA-binding component of the eukaryotic translation initiation factor 3 (eIF-3) complex, which is involved in protein synthesis of a specialized repertoire of mRNAs and, together with other initiation factors, stimulates binding of mRNA and methionyl-tRNAi to the 40S ribosome. The eIF-3 complex specifically targets and initiates translation of a subset of mRNAs involved in cell proliferation.</text>
</comment>
<evidence type="ECO:0000256" key="4">
    <source>
        <dbReference type="ARBA" id="ARBA00022884"/>
    </source>
</evidence>
<dbReference type="InterPro" id="IPR000717">
    <property type="entry name" value="PCI_dom"/>
</dbReference>
<evidence type="ECO:0000256" key="3">
    <source>
        <dbReference type="ARBA" id="ARBA00022540"/>
    </source>
</evidence>
<gene>
    <name evidence="7" type="primary">TIF32</name>
    <name evidence="10" type="ORF">GSTUAT00006654001</name>
</gene>
<dbReference type="PANTHER" id="PTHR14005:SF0">
    <property type="entry name" value="EUKARYOTIC TRANSLATION INITIATION FACTOR 3 SUBUNIT A"/>
    <property type="match status" value="1"/>
</dbReference>
<reference evidence="10" key="1">
    <citation type="submission" date="2015-10" db="EMBL/GenBank/DDBJ databases">
        <authorList>
            <person name="Regsiter A."/>
            <person name="william w."/>
        </authorList>
    </citation>
    <scope>NUCLEOTIDE SEQUENCE</scope>
    <source>
        <strain evidence="10">Montdore</strain>
    </source>
</reference>
<dbReference type="PROSITE" id="PS50250">
    <property type="entry name" value="PCI"/>
    <property type="match status" value="1"/>
</dbReference>
<comment type="subunit">
    <text evidence="7">Component of the eukaryotic translation initiation factor 3 (eIF-3) complex.</text>
</comment>
<feature type="compositionally biased region" description="Basic and acidic residues" evidence="8">
    <location>
        <begin position="1066"/>
        <end position="1077"/>
    </location>
</feature>
<dbReference type="Pfam" id="PF22591">
    <property type="entry name" value="eIF3a_PCI_TPR-like"/>
    <property type="match status" value="1"/>
</dbReference>
<dbReference type="GO" id="GO:0003743">
    <property type="term" value="F:translation initiation factor activity"/>
    <property type="evidence" value="ECO:0007669"/>
    <property type="project" value="UniProtKB-UniRule"/>
</dbReference>
<organism evidence="10 11">
    <name type="scientific">Tuber aestivum</name>
    <name type="common">summer truffle</name>
    <dbReference type="NCBI Taxonomy" id="59557"/>
    <lineage>
        <taxon>Eukaryota</taxon>
        <taxon>Fungi</taxon>
        <taxon>Dikarya</taxon>
        <taxon>Ascomycota</taxon>
        <taxon>Pezizomycotina</taxon>
        <taxon>Pezizomycetes</taxon>
        <taxon>Pezizales</taxon>
        <taxon>Tuberaceae</taxon>
        <taxon>Tuber</taxon>
    </lineage>
</organism>
<evidence type="ECO:0000256" key="7">
    <source>
        <dbReference type="HAMAP-Rule" id="MF_03000"/>
    </source>
</evidence>
<evidence type="ECO:0000313" key="10">
    <source>
        <dbReference type="EMBL" id="CUS09228.1"/>
    </source>
</evidence>
<dbReference type="GO" id="GO:0001732">
    <property type="term" value="P:formation of cytoplasmic translation initiation complex"/>
    <property type="evidence" value="ECO:0007669"/>
    <property type="project" value="UniProtKB-UniRule"/>
</dbReference>
<protein>
    <recommendedName>
        <fullName evidence="7">Eukaryotic translation initiation factor 3 subunit A</fullName>
        <shortName evidence="7">eIF3a</shortName>
    </recommendedName>
    <alternativeName>
        <fullName evidence="7">Eukaryotic translation initiation factor 3 110 kDa subunit homolog</fullName>
        <shortName evidence="7">eIF3 p110</shortName>
    </alternativeName>
    <alternativeName>
        <fullName evidence="7">Translation initiation factor eIF3, p110 subunit homolog</fullName>
    </alternativeName>
</protein>
<evidence type="ECO:0000256" key="8">
    <source>
        <dbReference type="SAM" id="MobiDB-lite"/>
    </source>
</evidence>
<dbReference type="Proteomes" id="UP001412239">
    <property type="component" value="Unassembled WGS sequence"/>
</dbReference>
<dbReference type="InterPro" id="IPR054711">
    <property type="entry name" value="eIF3a_PCI_TPR-like"/>
</dbReference>
<feature type="domain" description="PCI" evidence="9">
    <location>
        <begin position="345"/>
        <end position="529"/>
    </location>
</feature>
<keyword evidence="5 7" id="KW-0648">Protein biosynthesis</keyword>
<dbReference type="Pfam" id="PF01399">
    <property type="entry name" value="PCI"/>
    <property type="match status" value="1"/>
</dbReference>
<proteinExistence type="inferred from homology"/>
<dbReference type="Gene3D" id="1.25.40.860">
    <property type="match status" value="2"/>
</dbReference>
<dbReference type="FunFam" id="4.10.860.10:FF:000001">
    <property type="entry name" value="Eukaryotic translation initiation factor 3 subunit A"/>
    <property type="match status" value="1"/>
</dbReference>
<dbReference type="PANTHER" id="PTHR14005">
    <property type="entry name" value="EUKARYOTIC TRANSLATION INITIATION FACTOR 3, THETA SUBUNIT"/>
    <property type="match status" value="1"/>
</dbReference>
<feature type="region of interest" description="Disordered" evidence="8">
    <location>
        <begin position="651"/>
        <end position="672"/>
    </location>
</feature>
<feature type="compositionally biased region" description="Basic and acidic residues" evidence="8">
    <location>
        <begin position="802"/>
        <end position="923"/>
    </location>
</feature>
<evidence type="ECO:0000256" key="1">
    <source>
        <dbReference type="ARBA" id="ARBA00004496"/>
    </source>
</evidence>
<accession>A0A292PRH8</accession>
<keyword evidence="2 7" id="KW-0963">Cytoplasm</keyword>
<dbReference type="InterPro" id="IPR027512">
    <property type="entry name" value="EIF3A"/>
</dbReference>
<feature type="region of interest" description="Disordered" evidence="8">
    <location>
        <begin position="802"/>
        <end position="1086"/>
    </location>
</feature>
<dbReference type="GO" id="GO:0016282">
    <property type="term" value="C:eukaryotic 43S preinitiation complex"/>
    <property type="evidence" value="ECO:0007669"/>
    <property type="project" value="UniProtKB-UniRule"/>
</dbReference>
<dbReference type="HAMAP" id="MF_03000">
    <property type="entry name" value="eIF3a"/>
    <property type="match status" value="1"/>
</dbReference>
<feature type="compositionally biased region" description="Basic and acidic residues" evidence="8">
    <location>
        <begin position="942"/>
        <end position="953"/>
    </location>
</feature>
<dbReference type="GO" id="GO:0043614">
    <property type="term" value="C:multi-eIF complex"/>
    <property type="evidence" value="ECO:0007669"/>
    <property type="project" value="TreeGrafter"/>
</dbReference>
<keyword evidence="11" id="KW-1185">Reference proteome</keyword>
<comment type="similarity">
    <text evidence="7">Belongs to the eIF-3 subunit A family.</text>
</comment>
<dbReference type="SMART" id="SM00088">
    <property type="entry name" value="PINT"/>
    <property type="match status" value="1"/>
</dbReference>
<keyword evidence="3 7" id="KW-0396">Initiation factor</keyword>
<dbReference type="GO" id="GO:0033290">
    <property type="term" value="C:eukaryotic 48S preinitiation complex"/>
    <property type="evidence" value="ECO:0007669"/>
    <property type="project" value="UniProtKB-UniRule"/>
</dbReference>
<sequence length="1086" mass="123819">MPPPPHAKPENILKRAQELVAVNKNLSALELLHEHVTAKRSRLSPIASLEPVMVLFVELCVSLRKGKTAKDGLYQYKNIAQNSSVQTIEVRGWPCDSSLFDDMVLRKFIELAETKVTEAQERAEQITLDAIDDLEASETPESILLSTVSGEQSRDRTDRAVVTPWLKFLWETYRTVLDILRNNARLEIMYQSTALQAFQFCLKYTRKTEFRRLCELLRNHVQNAAKYSTQMHAINLNDPDTLQRHLDTRFQQLNVAVELELWQEAFRSVEDIHTLLNLSKRPAKNIMMANYYEKLTRIFLVSDNYLFHAAAWSRYYNLLRTSAAQVAAGPASAKKDFPAASDADLSRAASLYLLAALSIPVISQARSKGALLDVDEAKRNKNTRLTNLLGMGRAPTRAALFKDAISKGVLRRARPEIRDLYTILEVDFHPLSICKKISPILIQVAAEPDMKPYVVPLQQVILTRLFQQLSQVYDTIQLSFVINLASFPEPFEVTPSIIEKFIMNGCKKGDLSIRIDHAAGVLTFESDIFSSTKPLHPGSVIGSAERETGSVQKLQSTPSEIVRSQLSRLAKALYLTCSHVDPDFQRYRLEAKAVAYARAQAGAQEEHEDTLARRTIIEKKKEAAESALLKKEKEEAQQRLIRAEEARAAEAARAADQQKKRELERMRQEQEKIRKEELKKQLDELSLDAKIDVENLEDLDSSQLRAMKLAQLEKEKREMASKLRITGKRIDHLERAFRREEVNVLPEDLERQRADDLAAYEKKRRITLENSKRQHEQAVALKKRLSRLVPIYETFREEIKQQRHQEFESRRKSAQKKLEAEMEKRRRDIRAAKERERKEAEAAERRRVEEEERVRREEEEKVRKEAELRAKMAEDKAKREEERKRLDEMAAKQRQREQEVEERRIRERAERENPRRAAPHEEAPATEVPGSRPWAAGPRAGGWRDREQVKRTGDSAPLNGARDKERDGDSANASPAPAGERKKLNLAPRTLPREDFPVPPQLTERTAERGASPSQDAAAPKPNVYRPPPLSGRTLQPGRPASPASGGEADSSKVEKWVPRHRLGGARKEGESSERRGGGGGWGSKN</sequence>
<dbReference type="Gene3D" id="4.10.860.10">
    <property type="entry name" value="UVR domain"/>
    <property type="match status" value="1"/>
</dbReference>
<evidence type="ECO:0000256" key="5">
    <source>
        <dbReference type="ARBA" id="ARBA00022917"/>
    </source>
</evidence>
<keyword evidence="4 7" id="KW-0694">RNA-binding</keyword>
<evidence type="ECO:0000259" key="9">
    <source>
        <dbReference type="PROSITE" id="PS50250"/>
    </source>
</evidence>
<feature type="compositionally biased region" description="Basic and acidic residues" evidence="8">
    <location>
        <begin position="656"/>
        <end position="672"/>
    </location>
</feature>
<dbReference type="GO" id="GO:0071540">
    <property type="term" value="C:eukaryotic translation initiation factor 3 complex, eIF3e"/>
    <property type="evidence" value="ECO:0007669"/>
    <property type="project" value="TreeGrafter"/>
</dbReference>
<evidence type="ECO:0000313" key="11">
    <source>
        <dbReference type="Proteomes" id="UP001412239"/>
    </source>
</evidence>
<dbReference type="AlphaFoldDB" id="A0A292PRH8"/>